<dbReference type="CDD" id="cd18579">
    <property type="entry name" value="ABC_6TM_ABCC_D1"/>
    <property type="match status" value="1"/>
</dbReference>
<dbReference type="Gene3D" id="3.40.50.300">
    <property type="entry name" value="P-loop containing nucleotide triphosphate hydrolases"/>
    <property type="match status" value="6"/>
</dbReference>
<dbReference type="CDD" id="cd18580">
    <property type="entry name" value="ABC_6TM_ABCC_D2"/>
    <property type="match status" value="2"/>
</dbReference>
<feature type="transmembrane region" description="Helical" evidence="10">
    <location>
        <begin position="1592"/>
        <end position="1613"/>
    </location>
</feature>
<feature type="domain" description="ABC transmembrane type-1" evidence="12">
    <location>
        <begin position="3511"/>
        <end position="3794"/>
    </location>
</feature>
<feature type="region of interest" description="Disordered" evidence="9">
    <location>
        <begin position="2842"/>
        <end position="2880"/>
    </location>
</feature>
<feature type="transmembrane region" description="Helical" evidence="10">
    <location>
        <begin position="2487"/>
        <end position="2505"/>
    </location>
</feature>
<dbReference type="PROSITE" id="PS50929">
    <property type="entry name" value="ABC_TM1F"/>
    <property type="match status" value="6"/>
</dbReference>
<feature type="transmembrane region" description="Helical" evidence="10">
    <location>
        <begin position="2398"/>
        <end position="2418"/>
    </location>
</feature>
<keyword evidence="14" id="KW-1185">Reference proteome</keyword>
<evidence type="ECO:0000259" key="12">
    <source>
        <dbReference type="PROSITE" id="PS50929"/>
    </source>
</evidence>
<evidence type="ECO:0000256" key="8">
    <source>
        <dbReference type="ARBA" id="ARBA00023136"/>
    </source>
</evidence>
<keyword evidence="4" id="KW-0677">Repeat</keyword>
<feature type="transmembrane region" description="Helical" evidence="10">
    <location>
        <begin position="2217"/>
        <end position="2240"/>
    </location>
</feature>
<feature type="transmembrane region" description="Helical" evidence="10">
    <location>
        <begin position="350"/>
        <end position="376"/>
    </location>
</feature>
<dbReference type="InterPro" id="IPR027417">
    <property type="entry name" value="P-loop_NTPase"/>
</dbReference>
<dbReference type="GO" id="GO:0016887">
    <property type="term" value="F:ATP hydrolysis activity"/>
    <property type="evidence" value="ECO:0007669"/>
    <property type="project" value="InterPro"/>
</dbReference>
<dbReference type="NCBIfam" id="NF010167">
    <property type="entry name" value="PRK13648.1"/>
    <property type="match status" value="8"/>
</dbReference>
<evidence type="ECO:0000256" key="7">
    <source>
        <dbReference type="ARBA" id="ARBA00022989"/>
    </source>
</evidence>
<feature type="transmembrane region" description="Helical" evidence="10">
    <location>
        <begin position="1673"/>
        <end position="1700"/>
    </location>
</feature>
<keyword evidence="5" id="KW-0547">Nucleotide-binding</keyword>
<feature type="domain" description="ABC transmembrane type-1" evidence="12">
    <location>
        <begin position="1461"/>
        <end position="1723"/>
    </location>
</feature>
<proteinExistence type="predicted"/>
<dbReference type="FunFam" id="3.40.50.300:FF:000973">
    <property type="entry name" value="Multidrug resistance-associated protein 4"/>
    <property type="match status" value="3"/>
</dbReference>
<feature type="transmembrane region" description="Helical" evidence="10">
    <location>
        <begin position="1070"/>
        <end position="1093"/>
    </location>
</feature>
<feature type="transmembrane region" description="Helical" evidence="10">
    <location>
        <begin position="2370"/>
        <end position="2392"/>
    </location>
</feature>
<feature type="compositionally biased region" description="Basic and acidic residues" evidence="9">
    <location>
        <begin position="2847"/>
        <end position="2871"/>
    </location>
</feature>
<dbReference type="InterPro" id="IPR044726">
    <property type="entry name" value="ABCC_6TM_D2"/>
</dbReference>
<feature type="transmembrane region" description="Helical" evidence="10">
    <location>
        <begin position="133"/>
        <end position="159"/>
    </location>
</feature>
<organism evidence="13 14">
    <name type="scientific">Anopheles epiroticus</name>
    <dbReference type="NCBI Taxonomy" id="199890"/>
    <lineage>
        <taxon>Eukaryota</taxon>
        <taxon>Metazoa</taxon>
        <taxon>Ecdysozoa</taxon>
        <taxon>Arthropoda</taxon>
        <taxon>Hexapoda</taxon>
        <taxon>Insecta</taxon>
        <taxon>Pterygota</taxon>
        <taxon>Neoptera</taxon>
        <taxon>Endopterygota</taxon>
        <taxon>Diptera</taxon>
        <taxon>Nematocera</taxon>
        <taxon>Culicoidea</taxon>
        <taxon>Culicidae</taxon>
        <taxon>Anophelinae</taxon>
        <taxon>Anopheles</taxon>
    </lineage>
</organism>
<dbReference type="InterPro" id="IPR050173">
    <property type="entry name" value="ABC_transporter_C-like"/>
</dbReference>
<dbReference type="VEuPathDB" id="VectorBase:AEPI009129"/>
<feature type="domain" description="ABC transporter" evidence="11">
    <location>
        <begin position="1139"/>
        <end position="1372"/>
    </location>
</feature>
<feature type="transmembrane region" description="Helical" evidence="10">
    <location>
        <begin position="1043"/>
        <end position="1064"/>
    </location>
</feature>
<comment type="subcellular location">
    <subcellularLocation>
        <location evidence="1">Membrane</location>
        <topology evidence="1">Multi-pass membrane protein</topology>
    </subcellularLocation>
</comment>
<evidence type="ECO:0000256" key="1">
    <source>
        <dbReference type="ARBA" id="ARBA00004141"/>
    </source>
</evidence>
<keyword evidence="8 10" id="KW-0472">Membrane</keyword>
<feature type="transmembrane region" description="Helical" evidence="10">
    <location>
        <begin position="3737"/>
        <end position="3758"/>
    </location>
</feature>
<keyword evidence="7 10" id="KW-1133">Transmembrane helix</keyword>
<feature type="transmembrane region" description="Helical" evidence="10">
    <location>
        <begin position="3018"/>
        <end position="3041"/>
    </location>
</feature>
<feature type="transmembrane region" description="Helical" evidence="10">
    <location>
        <begin position="3047"/>
        <end position="3065"/>
    </location>
</feature>
<feature type="compositionally biased region" description="Basic and acidic residues" evidence="9">
    <location>
        <begin position="2100"/>
        <end position="2109"/>
    </location>
</feature>
<feature type="region of interest" description="Disordered" evidence="9">
    <location>
        <begin position="399"/>
        <end position="446"/>
    </location>
</feature>
<evidence type="ECO:0000259" key="11">
    <source>
        <dbReference type="PROSITE" id="PS50893"/>
    </source>
</evidence>
<feature type="region of interest" description="Disordered" evidence="9">
    <location>
        <begin position="3469"/>
        <end position="3488"/>
    </location>
</feature>
<dbReference type="InterPro" id="IPR044746">
    <property type="entry name" value="ABCC_6TM_D1"/>
</dbReference>
<dbReference type="InterPro" id="IPR011527">
    <property type="entry name" value="ABC1_TM_dom"/>
</dbReference>
<feature type="transmembrane region" description="Helical" evidence="10">
    <location>
        <begin position="2947"/>
        <end position="2971"/>
    </location>
</feature>
<dbReference type="CDD" id="cd03244">
    <property type="entry name" value="ABCC_MRP_domain2"/>
    <property type="match status" value="3"/>
</dbReference>
<dbReference type="Pfam" id="PF00664">
    <property type="entry name" value="ABC_membrane"/>
    <property type="match status" value="6"/>
</dbReference>
<sequence length="4064" mass="456885">MNRDNPFSTGKQVNPIQHASFLSRRSFWWLREMFSYGQRKEITEDKLYATLPEHSSHGLAETFERLWSEEEQRGPEKASFARVYWRAFGKETLFWGLLFSAFETANRVAQPLLLGELVSYFTPNQDTISEQDAYLYAIGVIACSLLSVISFHPFIFFIFQLGMKFRIGASCLIYNKVLKLTKSTTAGDGLNGKIINLLSNDVGKFDIALCFVHDLWKGPMEAILLGYFIYCQIGISGLLGMAFLMSFIPLQAWVGKKTATYRMKAAKRTDVRVRFMNEIIQGIQVIKMYTWESSFAKMIENIRRKEIQAIRGGAYVRATLISFFTVSRVSIFISLLSYTVTENIITAKKVFIVTSFYSILNDSMVHFWPMAITFCAEGYISLKRIRDFLLTPEGKTNNIANKSSDGKNSKQATTVGDMQGSEDMDPSKGTKESTQQNGSKTMVKANDVDSEPLLPKRFVQNVEGDRKGIVLDNATARWMCPSAIPGGKIASLGNDKGDGLEETTNVGIESISLTIEPRRLCVLIGPVGSGKSTLLQVLLGELELDEGTVEINGTVSYAAQEPWLFEGSVRNNILFNEEYDERRYLQVVRVCALEKDFELFPHGDQTIVGERGISLSGGQKARVNLARAIYRKADIYLLDDPLSAVDTHVGKHIYELCIRDFLVDRVCVLVTHQLQYLRDVQQIVLMNAGRIEACGSYRELKKSNIESIMALTPEESPLESPIEKELKNLRPRRTSGSSTGSQRDNDLMMDLLQQDKQEEEKESQGGSGSVGLSVYKTYINAVNSCGWVFWLSVLMVLSQIVVSGVDIFVAEWVNWEEKVAGIPPEFDLNDNHTILSSRDVRILLREQTNVSNFIERQQYIWIYSGLIILLVILVVQRSFSFFYVCLRISINLHDRLFRGLTRATMHFFNTNPSGRILNRFSKDIGAIDSALPMALLDCVVFFLEMIAVVAVVSIVNYWFLVPTAVVAVVMYYIRQIYLNTSRVVKRIESVNRSPLFSHTNATLQGLSTIRAFGAQSVLKHEFNEFLDVNSSAWFMFISTSRAFAIWLDLVCVLYIGIVTISFLVGNSQQMLGGSVGLAITKTISLVGMCQWGMRQSAELENQMVSVERVNEYTNLPPEPPLETAPKHRPQRNWPEHGAIRFSNVDLRYSEDGERVLKDLNFTIRSNEKVGIVGRTGAGKSSLIQALFRLAPFEGNIEIDDIDTKTLGLRDLRSKISIIPQDPILFSGTLRSNLDPFDQRKDDELWSALDQVELKEAVSSLAGGLECRMSDGGSNFSMGQRQLVCLARAILRNNKILVLDEATANVDPETDKLIQTTIRTKFAHCTVLTIAHRLHTVMDSDRVLVMDAGRVVEFGHPHELLHGPIGYLRRLVDQTGVATAAMLMRTAEENFKKSSLKRPIDESDIYETLSTHQSSQLSYQFESYWKAEQKGSGHPSFLRVICRIYWRSILGYGSMYTIVDLLARILQPQCLGGLVSYFTPDQHEISKEEAYYYAIGIVLCSLIPVAIFHHFILYIFQIGMKIRVACCSLLYKKASTLALRITKAAGTDGLTGQIINLMSNDVAKFDTATGFVHDIWKGLIELLVLGYFIFRQIGISGLFGIAFLLSFIPLQAWLGKKAALYRLKTANRTDRRIQFMNEIIQGIQVIKMYAWENSFSRMVDRIRRKEVNGIRGTLFIRAGLLSFNLVSRVAIFLSLVAYVLYGNVFTAKKVFIVTSYFNWLYSSMLHFWPLALTSVHEGLVSIRRIQDFLLLEERKFRQDRSNIPNSHGGKTVHETPMDESARGLLDISNGDEVDKVANSVPEGCAGSNNRKVPKSRRVINRKAVTRQGIFMRNATALWEKDLLNHNGEIKVRASGIKNVTLTVDKSEPCIIVGSVGSGKSTLLQVFLGELELDSGRLEINGNLSYASQEPWLFEGTVKNNIVFTEDYQEKRYREVVSVCALDRDFHLLPNGDQTIVGERGISLSGGQRARISLARAIYRRADIYLLDDPLSAVDTHVGKHIFEECIVKYLKEKVCVLVTHQLQYLKNMKHVVLMNTGTIEEQGPFRTLAESGHFTTLSEALPEDDRQGREQNNASVTDDPSALPSAVEQHIGGTEQSSCTLDRDNGKAQKVDSVASNGIEYESTTNIDTSSKVETHRVTQTHQQHQSLYQPSPFSSSSMVFDGYDDRDEHRGAKKRSNPFQDGTSKDDPPNLHKESQLTGRVGWRAYKSFFTAVESNLLLVLAVCLFLLAQASMSGIDYYISQWVNWEEYSSALERLKSNQTDAGTDGHGFSSNGTEVDAILPLPSKLRGSIFTKLSRHEYILMYAVAMLFMFVLSLSRSFLFFYICLRATIRLHDRLFRGITHATMYFFNTNPSGRILNRFSRDIGCIDTFLPFAMMDCILFFVEFSAIIVLVAVVNYWLLFPTLVMAIIFYFLRHIYTNTARSIKRVEAATRSPIFSHANASFQGLSTIRAFGVEKILADEFDKHQDLNTSAWYLFLATTRAFAQWLELVMIFMFFHYTISLIWRKPALSGNVGLAITQVFNLIFMCQWGMRQTAELENQMTSVERVVEYAEVTPEPSLISIGKHKPPADWPKNGAIRFEHFSLRYSAQSNLVLRDLNVSIHAGEKIGIVGRTGAGKSSIIQALFRLAVNEGIIHIDGVDIGTLGLHDLRKRISIIPQDPILFSGTVRENLDPFKQHTDDALWSALQYVELKEAVTAMEGKLDAKMSDGGSNFSMGQRQLVCLARAILRNNPILILDEATANVDTETDNLIQKTIREQFGQCTVLTIAHRLNTVMDSDRVLVMDAGKAVEYAHPYELLQRKEGVLKRWLLELLRLGVRRQIVPTDIYDTLPAHGSAQIGASFQQQWERETSHHQGSIDDGESKTTYDAKSKPPAIRQHKPPAPWRLLRTIIRIYGTGVLVFGFVYSSIESACRIGQPFLLGQLILYFDSQRTAEPSNESAISLGAAYGYAVGIVMTVFAPLAIFHCYQLYLLQVGMKIRIGCCALIYRKILRLNDTADGLSGTVINLMANDVSRFDYAVIFFHDLWKGPVELVIVAVLVYREIGPAGLIGIGFLLLFIPIQAWLGKKSAGYRMKAALATDERVRLTNEIIYGIQVIKMYVWEKPFECMIRKLRDKEIQALRGSAIIKSALFALRIVPKVSIFLTLVAYVYFDNALTARRVYMLISFFSVVHHSMVEFWPLAVTSAAEAWISLKRIQEFLLQKNVRHLGKHQGSPCLHVDGPTYVEFTDVHCVWPNSNFSLKDISFRMDATTHRTVAVIGSIGAGKSSLLNLIIGEQSATKGKIVVNGMISYSSQKPWLFEGTVQQNVIFLDPYDESRYRKVLKACALEHDIRSWPNGDQTMVGERGYSLSGGQKARINLARALYRSADIYLLDDPLSAVDAHVANVIFQQAIRHFLEGKLCILVTHQLKYISQVEHIIILDDGRIGGQGHYNKELSEYFKSHSSNSTDQTVPVEKTSSELINDELISPNDSQELPQSKERDEKEGQEDGTVQLQVYVNFLKSVRSLSFVAFTALLMTGFQIASTGTDYFVFIWVDWEETYNNTVHTVWTTDNHVWFYAGAIVITILLTTNSFAFFEMCLKASLHLHAALYRGVSETVMLFFHQNQSGRIMNRFSKDIGLIDTSLPVVMIDSIHFFLELSGIVVIVALANYWLLIPTAIMGAVFYLLRFVFLRTARNVKRVEAITRSPVFTHTNATIDGLSTIRAFGAERLLEDTYHRYQDINTSAAFLFGATTRGFAFWLDVICLLYIASVVLSFLVIGTDIISGNVGLAVTQVLNLIGMCNWGIRQTAELENQMTSVERMLEYAQLKPEMDLAPGVQTVVRNEAWPVNPSITFREVYLRYSPTAEPVLKRLSFTIKAKEHVGIVGRTGAGKSSIIQALFRLTPLCTGDGIIEIDGINIGSVPLRQCRSLISIIPQDPVIFSGSLRSNLDPHERLPDEVLWKALDQVELKATIAAFAGGLNTKMAEGGTNLSAGQRQLVCLARAILKGSKILILDEATANVDPKTDVLIQKTIRTQFADCTVLTIAHRLHTILDYDRVLVMDAGQMVEFDSPQKLLQMPDGFF</sequence>
<dbReference type="PANTHER" id="PTHR24223">
    <property type="entry name" value="ATP-BINDING CASSETTE SUB-FAMILY C"/>
    <property type="match status" value="1"/>
</dbReference>
<evidence type="ECO:0000313" key="14">
    <source>
        <dbReference type="Proteomes" id="UP000075885"/>
    </source>
</evidence>
<evidence type="ECO:0000256" key="10">
    <source>
        <dbReference type="SAM" id="Phobius"/>
    </source>
</evidence>
<feature type="transmembrane region" description="Helical" evidence="10">
    <location>
        <begin position="3649"/>
        <end position="3671"/>
    </location>
</feature>
<dbReference type="InterPro" id="IPR017871">
    <property type="entry name" value="ABC_transporter-like_CS"/>
</dbReference>
<evidence type="ECO:0000256" key="3">
    <source>
        <dbReference type="ARBA" id="ARBA00022692"/>
    </source>
</evidence>
<dbReference type="STRING" id="199890.A0A182PQ99"/>
<feature type="compositionally biased region" description="Low complexity" evidence="9">
    <location>
        <begin position="2139"/>
        <end position="2157"/>
    </location>
</feature>
<feature type="transmembrane region" description="Helical" evidence="10">
    <location>
        <begin position="1489"/>
        <end position="1515"/>
    </location>
</feature>
<evidence type="ECO:0000313" key="13">
    <source>
        <dbReference type="EnsemblMetazoa" id="AEPI009129-PA"/>
    </source>
</evidence>
<feature type="domain" description="ABC transporter" evidence="11">
    <location>
        <begin position="1836"/>
        <end position="2060"/>
    </location>
</feature>
<keyword evidence="3 10" id="KW-0812">Transmembrane</keyword>
<feature type="transmembrane region" description="Helical" evidence="10">
    <location>
        <begin position="2301"/>
        <end position="2327"/>
    </location>
</feature>
<protein>
    <submittedName>
        <fullName evidence="13">Uncharacterized protein</fullName>
    </submittedName>
</protein>
<dbReference type="InterPro" id="IPR003439">
    <property type="entry name" value="ABC_transporter-like_ATP-bd"/>
</dbReference>
<dbReference type="FunFam" id="3.40.50.300:FF:000163">
    <property type="entry name" value="Multidrug resistance-associated protein member 4"/>
    <property type="match status" value="3"/>
</dbReference>
<dbReference type="Gene3D" id="1.20.1560.10">
    <property type="entry name" value="ABC transporter type 1, transmembrane domain"/>
    <property type="match status" value="6"/>
</dbReference>
<feature type="transmembrane region" description="Helical" evidence="10">
    <location>
        <begin position="860"/>
        <end position="886"/>
    </location>
</feature>
<feature type="domain" description="ABC transporter" evidence="11">
    <location>
        <begin position="2578"/>
        <end position="2811"/>
    </location>
</feature>
<accession>A0A182PQ99</accession>
<dbReference type="Proteomes" id="UP000075885">
    <property type="component" value="Unassembled WGS sequence"/>
</dbReference>
<keyword evidence="2" id="KW-0813">Transport</keyword>
<evidence type="ECO:0000256" key="9">
    <source>
        <dbReference type="SAM" id="MobiDB-lite"/>
    </source>
</evidence>
<dbReference type="PROSITE" id="PS00211">
    <property type="entry name" value="ABC_TRANSPORTER_1"/>
    <property type="match status" value="4"/>
</dbReference>
<evidence type="ECO:0000256" key="5">
    <source>
        <dbReference type="ARBA" id="ARBA00022741"/>
    </source>
</evidence>
<reference evidence="14" key="1">
    <citation type="submission" date="2013-03" db="EMBL/GenBank/DDBJ databases">
        <title>The Genome Sequence of Anopheles epiroticus epiroticus2.</title>
        <authorList>
            <consortium name="The Broad Institute Genomics Platform"/>
            <person name="Neafsey D.E."/>
            <person name="Howell P."/>
            <person name="Walker B."/>
            <person name="Young S.K."/>
            <person name="Zeng Q."/>
            <person name="Gargeya S."/>
            <person name="Fitzgerald M."/>
            <person name="Haas B."/>
            <person name="Abouelleil A."/>
            <person name="Allen A.W."/>
            <person name="Alvarado L."/>
            <person name="Arachchi H.M."/>
            <person name="Berlin A.M."/>
            <person name="Chapman S.B."/>
            <person name="Gainer-Dewar J."/>
            <person name="Goldberg J."/>
            <person name="Griggs A."/>
            <person name="Gujja S."/>
            <person name="Hansen M."/>
            <person name="Howarth C."/>
            <person name="Imamovic A."/>
            <person name="Ireland A."/>
            <person name="Larimer J."/>
            <person name="McCowan C."/>
            <person name="Murphy C."/>
            <person name="Pearson M."/>
            <person name="Poon T.W."/>
            <person name="Priest M."/>
            <person name="Roberts A."/>
            <person name="Saif S."/>
            <person name="Shea T."/>
            <person name="Sisk P."/>
            <person name="Sykes S."/>
            <person name="Wortman J."/>
            <person name="Nusbaum C."/>
            <person name="Birren B."/>
        </authorList>
    </citation>
    <scope>NUCLEOTIDE SEQUENCE [LARGE SCALE GENOMIC DNA]</scope>
    <source>
        <strain evidence="14">Epiroticus2</strain>
    </source>
</reference>
<feature type="transmembrane region" description="Helical" evidence="10">
    <location>
        <begin position="2887"/>
        <end position="2909"/>
    </location>
</feature>
<dbReference type="FunFam" id="1.20.1560.10:FF:000014">
    <property type="entry name" value="Multidrug resistance-associated protein member 4"/>
    <property type="match status" value="3"/>
</dbReference>
<dbReference type="SUPFAM" id="SSF52540">
    <property type="entry name" value="P-loop containing nucleoside triphosphate hydrolases"/>
    <property type="match status" value="6"/>
</dbReference>
<feature type="transmembrane region" description="Helical" evidence="10">
    <location>
        <begin position="3555"/>
        <end position="3576"/>
    </location>
</feature>
<feature type="domain" description="ABC transporter" evidence="11">
    <location>
        <begin position="487"/>
        <end position="713"/>
    </location>
</feature>
<feature type="transmembrane region" description="Helical" evidence="10">
    <location>
        <begin position="3132"/>
        <end position="3152"/>
    </location>
</feature>
<feature type="transmembrane region" description="Helical" evidence="10">
    <location>
        <begin position="2511"/>
        <end position="2532"/>
    </location>
</feature>
<dbReference type="InterPro" id="IPR036640">
    <property type="entry name" value="ABC1_TM_sf"/>
</dbReference>
<evidence type="ECO:0000256" key="4">
    <source>
        <dbReference type="ARBA" id="ARBA00022737"/>
    </source>
</evidence>
<dbReference type="GO" id="GO:0140359">
    <property type="term" value="F:ABC-type transporter activity"/>
    <property type="evidence" value="ECO:0007669"/>
    <property type="project" value="InterPro"/>
</dbReference>
<feature type="domain" description="ABC transmembrane type-1" evidence="12">
    <location>
        <begin position="94"/>
        <end position="364"/>
    </location>
</feature>
<dbReference type="PROSITE" id="PS50893">
    <property type="entry name" value="ABC_TRANSPORTER_2"/>
    <property type="match status" value="6"/>
</dbReference>
<dbReference type="GO" id="GO:0016020">
    <property type="term" value="C:membrane"/>
    <property type="evidence" value="ECO:0007669"/>
    <property type="project" value="UniProtKB-SubCell"/>
</dbReference>
<dbReference type="GO" id="GO:0005524">
    <property type="term" value="F:ATP binding"/>
    <property type="evidence" value="ECO:0007669"/>
    <property type="project" value="UniProtKB-KW"/>
</dbReference>
<feature type="domain" description="ABC transporter" evidence="11">
    <location>
        <begin position="3833"/>
        <end position="4064"/>
    </location>
</feature>
<feature type="transmembrane region" description="Helical" evidence="10">
    <location>
        <begin position="227"/>
        <end position="254"/>
    </location>
</feature>
<feature type="domain" description="ABC transmembrane type-1" evidence="12">
    <location>
        <begin position="2220"/>
        <end position="2540"/>
    </location>
</feature>
<dbReference type="SUPFAM" id="SSF90123">
    <property type="entry name" value="ABC transporter transmembrane region"/>
    <property type="match status" value="6"/>
</dbReference>
<feature type="transmembrane region" description="Helical" evidence="10">
    <location>
        <begin position="314"/>
        <end position="338"/>
    </location>
</feature>
<evidence type="ECO:0000256" key="2">
    <source>
        <dbReference type="ARBA" id="ARBA00022448"/>
    </source>
</evidence>
<keyword evidence="6" id="KW-0067">ATP-binding</keyword>
<reference evidence="13" key="2">
    <citation type="submission" date="2020-05" db="UniProtKB">
        <authorList>
            <consortium name="EnsemblMetazoa"/>
        </authorList>
    </citation>
    <scope>IDENTIFICATION</scope>
    <source>
        <strain evidence="13">Epiroticus2</strain>
    </source>
</reference>
<feature type="domain" description="ABC transmembrane type-1" evidence="12">
    <location>
        <begin position="2901"/>
        <end position="3187"/>
    </location>
</feature>
<evidence type="ECO:0000256" key="6">
    <source>
        <dbReference type="ARBA" id="ARBA00022840"/>
    </source>
</evidence>
<feature type="transmembrane region" description="Helical" evidence="10">
    <location>
        <begin position="787"/>
        <end position="809"/>
    </location>
</feature>
<dbReference type="SMART" id="SM00382">
    <property type="entry name" value="AAA"/>
    <property type="match status" value="6"/>
</dbReference>
<feature type="compositionally biased region" description="Basic and acidic residues" evidence="9">
    <location>
        <begin position="2183"/>
        <end position="2195"/>
    </location>
</feature>
<dbReference type="InterPro" id="IPR003593">
    <property type="entry name" value="AAA+_ATPase"/>
</dbReference>
<feature type="domain" description="ABC transporter" evidence="11">
    <location>
        <begin position="3225"/>
        <end position="3448"/>
    </location>
</feature>
<feature type="region of interest" description="Disordered" evidence="9">
    <location>
        <begin position="2059"/>
        <end position="2195"/>
    </location>
</feature>
<dbReference type="FunFam" id="1.20.1560.10:FF:000026">
    <property type="entry name" value="Multidrug resistance-associated protein lethal(2)03659"/>
    <property type="match status" value="3"/>
</dbReference>
<feature type="transmembrane region" description="Helical" evidence="10">
    <location>
        <begin position="3509"/>
        <end position="3535"/>
    </location>
</feature>
<dbReference type="CDD" id="cd03250">
    <property type="entry name" value="ABCC_MRP_domain1"/>
    <property type="match status" value="3"/>
</dbReference>
<dbReference type="EnsemblMetazoa" id="AEPI009129-RA">
    <property type="protein sequence ID" value="AEPI009129-PA"/>
    <property type="gene ID" value="AEPI009129"/>
</dbReference>
<dbReference type="PANTHER" id="PTHR24223:SF324">
    <property type="entry name" value="LD17001P"/>
    <property type="match status" value="1"/>
</dbReference>
<dbReference type="Pfam" id="PF00005">
    <property type="entry name" value="ABC_tran"/>
    <property type="match status" value="6"/>
</dbReference>
<feature type="domain" description="ABC transmembrane type-1" evidence="12">
    <location>
        <begin position="789"/>
        <end position="1101"/>
    </location>
</feature>
<name>A0A182PQ99_9DIPT</name>
<feature type="region of interest" description="Disordered" evidence="9">
    <location>
        <begin position="716"/>
        <end position="746"/>
    </location>
</feature>
<feature type="transmembrane region" description="Helical" evidence="10">
    <location>
        <begin position="929"/>
        <end position="951"/>
    </location>
</feature>